<keyword evidence="3" id="KW-1185">Reference proteome</keyword>
<feature type="chain" id="PRO_5043124143" evidence="1">
    <location>
        <begin position="20"/>
        <end position="120"/>
    </location>
</feature>
<protein>
    <submittedName>
        <fullName evidence="2 4">Uncharacterized protein</fullName>
    </submittedName>
</protein>
<evidence type="ECO:0000313" key="4">
    <source>
        <dbReference type="WBParaSite" id="HPLM_0001656501-mRNA-1"/>
    </source>
</evidence>
<proteinExistence type="predicted"/>
<reference evidence="4" key="1">
    <citation type="submission" date="2017-02" db="UniProtKB">
        <authorList>
            <consortium name="WormBaseParasite"/>
        </authorList>
    </citation>
    <scope>IDENTIFICATION</scope>
</reference>
<evidence type="ECO:0000313" key="3">
    <source>
        <dbReference type="Proteomes" id="UP000268014"/>
    </source>
</evidence>
<feature type="signal peptide" evidence="1">
    <location>
        <begin position="1"/>
        <end position="19"/>
    </location>
</feature>
<accession>A0A0N4WXL6</accession>
<dbReference type="Proteomes" id="UP000268014">
    <property type="component" value="Unassembled WGS sequence"/>
</dbReference>
<dbReference type="WBParaSite" id="HPLM_0001656501-mRNA-1">
    <property type="protein sequence ID" value="HPLM_0001656501-mRNA-1"/>
    <property type="gene ID" value="HPLM_0001656501"/>
</dbReference>
<evidence type="ECO:0000256" key="1">
    <source>
        <dbReference type="SAM" id="SignalP"/>
    </source>
</evidence>
<evidence type="ECO:0000313" key="2">
    <source>
        <dbReference type="EMBL" id="VDO60564.1"/>
    </source>
</evidence>
<dbReference type="AlphaFoldDB" id="A0A0N4WXL6"/>
<sequence>MKKLLVIFVATLFLLLISGENLHSSETADSTAANHEAARQSSWNTTKEELLKNGAARDIRIKRQWIYEESTRCARSIRQKRQYYNPYMGGGIGGFGGFGGGCCCCCCCCCGGGGFGFGKK</sequence>
<dbReference type="OrthoDB" id="10572468at2759"/>
<organism evidence="4">
    <name type="scientific">Haemonchus placei</name>
    <name type="common">Barber's pole worm</name>
    <dbReference type="NCBI Taxonomy" id="6290"/>
    <lineage>
        <taxon>Eukaryota</taxon>
        <taxon>Metazoa</taxon>
        <taxon>Ecdysozoa</taxon>
        <taxon>Nematoda</taxon>
        <taxon>Chromadorea</taxon>
        <taxon>Rhabditida</taxon>
        <taxon>Rhabditina</taxon>
        <taxon>Rhabditomorpha</taxon>
        <taxon>Strongyloidea</taxon>
        <taxon>Trichostrongylidae</taxon>
        <taxon>Haemonchus</taxon>
    </lineage>
</organism>
<name>A0A0N4WXL6_HAEPC</name>
<keyword evidence="1" id="KW-0732">Signal</keyword>
<dbReference type="EMBL" id="UZAF01019478">
    <property type="protein sequence ID" value="VDO60564.1"/>
    <property type="molecule type" value="Genomic_DNA"/>
</dbReference>
<reference evidence="2 3" key="2">
    <citation type="submission" date="2018-11" db="EMBL/GenBank/DDBJ databases">
        <authorList>
            <consortium name="Pathogen Informatics"/>
        </authorList>
    </citation>
    <scope>NUCLEOTIDE SEQUENCE [LARGE SCALE GENOMIC DNA]</scope>
    <source>
        <strain evidence="2 3">MHpl1</strain>
    </source>
</reference>
<gene>
    <name evidence="2" type="ORF">HPLM_LOCUS16557</name>
</gene>